<dbReference type="GO" id="GO:0042276">
    <property type="term" value="P:error-prone translesion synthesis"/>
    <property type="evidence" value="ECO:0007669"/>
    <property type="project" value="TreeGrafter"/>
</dbReference>
<evidence type="ECO:0000256" key="1">
    <source>
        <dbReference type="ARBA" id="ARBA00004123"/>
    </source>
</evidence>
<organism evidence="8 9">
    <name type="scientific">Reticulomyxa filosa</name>
    <dbReference type="NCBI Taxonomy" id="46433"/>
    <lineage>
        <taxon>Eukaryota</taxon>
        <taxon>Sar</taxon>
        <taxon>Rhizaria</taxon>
        <taxon>Retaria</taxon>
        <taxon>Foraminifera</taxon>
        <taxon>Monothalamids</taxon>
        <taxon>Reticulomyxidae</taxon>
        <taxon>Reticulomyxa</taxon>
    </lineage>
</organism>
<comment type="caution">
    <text evidence="8">The sequence shown here is derived from an EMBL/GenBank/DDBJ whole genome shotgun (WGS) entry which is preliminary data.</text>
</comment>
<comment type="similarity">
    <text evidence="2">Belongs to the DNA polymerase epsilon subunit B family.</text>
</comment>
<evidence type="ECO:0000259" key="7">
    <source>
        <dbReference type="Pfam" id="PF04042"/>
    </source>
</evidence>
<keyword evidence="5" id="KW-0539">Nucleus</keyword>
<dbReference type="OMA" id="FFCEGCF"/>
<accession>X6ND91</accession>
<evidence type="ECO:0000256" key="5">
    <source>
        <dbReference type="ARBA" id="ARBA00023242"/>
    </source>
</evidence>
<dbReference type="Pfam" id="PF04042">
    <property type="entry name" value="DNA_pol_E_B"/>
    <property type="match status" value="1"/>
</dbReference>
<sequence length="631" mass="72384">MNTIHCRNKHEIKNNTWKLFQKDSCNMCNASYCSIFILNDYKYSKSIKLMNAIWPKQAKGLQEALNDLNSFQRLEIKYILYNKKSRKEKSTGVLNREITKKFKRLGLSLQKDALKGIMELCEEKDGSDEKPVEELIDEVSGLVVTRNLTSPIVSLEDLRPIIDQFKQNTKQASYEKVQIKSAFDLPRYSYKRVGKQFVAISKGPTHEGAQDQMAMYRHRYEVLLQRTLRNKLFTKSTFKQTERTITGTTELVGTHDEVCIFGMLCELEEGSMFLQDLNGSVKIDIKDAAKHEGLFTWGSYVLAQGSMNKDGIFKANTLGTPAYQTREDALKTFPILDFVPFEKKHKKANTHIYNNNNNNNNNKLELIEKKETNMFVFLSNVYLDQSIETQKISKIIDYLTKMFDGYSSLSVLPSLFVLMGNFSKERLGCNAKDMKRLANLFDNLADLICKYPKLVSSSEFVFIPGPNDPNVGNVLPQPGFPPSLTKKLHSKLRVHFPSNPCRIYYCTQEIVIFRDDLLQKMRRKCVIVPNMKPQQGTDISHHLARTILDQAHLCPLPLTTRPIMCNFDHALMLYPPPTTLILADSHTEYRYLYNDTQVICPGEFVTNGSFITYIPSTKQNSFCRIENGDSN</sequence>
<evidence type="ECO:0000256" key="6">
    <source>
        <dbReference type="ARBA" id="ARBA00032930"/>
    </source>
</evidence>
<evidence type="ECO:0000256" key="2">
    <source>
        <dbReference type="ARBA" id="ARBA00009560"/>
    </source>
</evidence>
<dbReference type="Gene3D" id="3.60.21.50">
    <property type="match status" value="1"/>
</dbReference>
<dbReference type="PANTHER" id="PTHR12708:SF0">
    <property type="entry name" value="DNA POLYMERASE EPSILON SUBUNIT 2"/>
    <property type="match status" value="1"/>
</dbReference>
<evidence type="ECO:0000256" key="4">
    <source>
        <dbReference type="ARBA" id="ARBA00023125"/>
    </source>
</evidence>
<dbReference type="GO" id="GO:0008622">
    <property type="term" value="C:epsilon DNA polymerase complex"/>
    <property type="evidence" value="ECO:0007669"/>
    <property type="project" value="InterPro"/>
</dbReference>
<dbReference type="Proteomes" id="UP000023152">
    <property type="component" value="Unassembled WGS sequence"/>
</dbReference>
<gene>
    <name evidence="8" type="ORF">RFI_13442</name>
</gene>
<dbReference type="GO" id="GO:0006261">
    <property type="term" value="P:DNA-templated DNA replication"/>
    <property type="evidence" value="ECO:0007669"/>
    <property type="project" value="InterPro"/>
</dbReference>
<keyword evidence="9" id="KW-1185">Reference proteome</keyword>
<reference evidence="8 9" key="1">
    <citation type="journal article" date="2013" name="Curr. Biol.">
        <title>The Genome of the Foraminiferan Reticulomyxa filosa.</title>
        <authorList>
            <person name="Glockner G."/>
            <person name="Hulsmann N."/>
            <person name="Schleicher M."/>
            <person name="Noegel A.A."/>
            <person name="Eichinger L."/>
            <person name="Gallinger C."/>
            <person name="Pawlowski J."/>
            <person name="Sierra R."/>
            <person name="Euteneuer U."/>
            <person name="Pillet L."/>
            <person name="Moustafa A."/>
            <person name="Platzer M."/>
            <person name="Groth M."/>
            <person name="Szafranski K."/>
            <person name="Schliwa M."/>
        </authorList>
    </citation>
    <scope>NUCLEOTIDE SEQUENCE [LARGE SCALE GENOMIC DNA]</scope>
</reference>
<dbReference type="PANTHER" id="PTHR12708">
    <property type="entry name" value="DNA POLYMERASE EPSILON SUBUNIT B"/>
    <property type="match status" value="1"/>
</dbReference>
<keyword evidence="3" id="KW-0235">DNA replication</keyword>
<feature type="domain" description="DNA polymerase alpha/delta/epsilon subunit B" evidence="7">
    <location>
        <begin position="375"/>
        <end position="589"/>
    </location>
</feature>
<dbReference type="Gene3D" id="1.10.8.60">
    <property type="match status" value="1"/>
</dbReference>
<dbReference type="OrthoDB" id="10254730at2759"/>
<keyword evidence="4" id="KW-0238">DNA-binding</keyword>
<dbReference type="InterPro" id="IPR016266">
    <property type="entry name" value="POLE2"/>
</dbReference>
<dbReference type="GO" id="GO:0003677">
    <property type="term" value="F:DNA binding"/>
    <property type="evidence" value="ECO:0007669"/>
    <property type="project" value="UniProtKB-KW"/>
</dbReference>
<dbReference type="InterPro" id="IPR007185">
    <property type="entry name" value="DNA_pol_a/d/e_bsu"/>
</dbReference>
<comment type="subcellular location">
    <subcellularLocation>
        <location evidence="1">Nucleus</location>
    </subcellularLocation>
</comment>
<proteinExistence type="inferred from homology"/>
<name>X6ND91_RETFI</name>
<protein>
    <recommendedName>
        <fullName evidence="6">DNA polymerase II subunit 2</fullName>
    </recommendedName>
</protein>
<evidence type="ECO:0000313" key="9">
    <source>
        <dbReference type="Proteomes" id="UP000023152"/>
    </source>
</evidence>
<dbReference type="AlphaFoldDB" id="X6ND91"/>
<evidence type="ECO:0000256" key="3">
    <source>
        <dbReference type="ARBA" id="ARBA00022705"/>
    </source>
</evidence>
<evidence type="ECO:0000313" key="8">
    <source>
        <dbReference type="EMBL" id="ETO23739.1"/>
    </source>
</evidence>
<dbReference type="EMBL" id="ASPP01009739">
    <property type="protein sequence ID" value="ETO23739.1"/>
    <property type="molecule type" value="Genomic_DNA"/>
</dbReference>